<dbReference type="Proteomes" id="UP000754883">
    <property type="component" value="Unassembled WGS sequence"/>
</dbReference>
<feature type="repeat" description="ANK" evidence="3">
    <location>
        <begin position="1343"/>
        <end position="1375"/>
    </location>
</feature>
<dbReference type="Gene3D" id="1.25.40.20">
    <property type="entry name" value="Ankyrin repeat-containing domain"/>
    <property type="match status" value="7"/>
</dbReference>
<feature type="domain" description="GPI inositol-deacylase winged helix" evidence="6">
    <location>
        <begin position="502"/>
        <end position="591"/>
    </location>
</feature>
<dbReference type="InterPro" id="IPR029498">
    <property type="entry name" value="HeLo_dom"/>
</dbReference>
<feature type="repeat" description="ANK" evidence="3">
    <location>
        <begin position="1190"/>
        <end position="1218"/>
    </location>
</feature>
<feature type="chain" id="PRO_5040474222" evidence="4">
    <location>
        <begin position="24"/>
        <end position="1663"/>
    </location>
</feature>
<feature type="signal peptide" evidence="4">
    <location>
        <begin position="1"/>
        <end position="23"/>
    </location>
</feature>
<feature type="repeat" description="ANK" evidence="3">
    <location>
        <begin position="1377"/>
        <end position="1409"/>
    </location>
</feature>
<feature type="repeat" description="ANK" evidence="3">
    <location>
        <begin position="1310"/>
        <end position="1342"/>
    </location>
</feature>
<dbReference type="Pfam" id="PF14479">
    <property type="entry name" value="HeLo"/>
    <property type="match status" value="1"/>
</dbReference>
<feature type="repeat" description="ANK" evidence="3">
    <location>
        <begin position="820"/>
        <end position="852"/>
    </location>
</feature>
<evidence type="ECO:0000259" key="7">
    <source>
        <dbReference type="Pfam" id="PF24883"/>
    </source>
</evidence>
<dbReference type="Gene3D" id="3.40.50.300">
    <property type="entry name" value="P-loop containing nucleotide triphosphate hydrolases"/>
    <property type="match status" value="1"/>
</dbReference>
<keyword evidence="1" id="KW-0677">Repeat</keyword>
<keyword evidence="4" id="KW-0732">Signal</keyword>
<dbReference type="Pfam" id="PF24883">
    <property type="entry name" value="NPHP3_N"/>
    <property type="match status" value="1"/>
</dbReference>
<accession>A0A9N9Y2U3</accession>
<organism evidence="8 9">
    <name type="scientific">Clonostachys byssicola</name>
    <dbReference type="NCBI Taxonomy" id="160290"/>
    <lineage>
        <taxon>Eukaryota</taxon>
        <taxon>Fungi</taxon>
        <taxon>Dikarya</taxon>
        <taxon>Ascomycota</taxon>
        <taxon>Pezizomycotina</taxon>
        <taxon>Sordariomycetes</taxon>
        <taxon>Hypocreomycetidae</taxon>
        <taxon>Hypocreales</taxon>
        <taxon>Bionectriaceae</taxon>
        <taxon>Clonostachys</taxon>
    </lineage>
</organism>
<feature type="repeat" description="ANK" evidence="3">
    <location>
        <begin position="951"/>
        <end position="985"/>
    </location>
</feature>
<dbReference type="Pfam" id="PF00023">
    <property type="entry name" value="Ank"/>
    <property type="match status" value="1"/>
</dbReference>
<dbReference type="InterPro" id="IPR036770">
    <property type="entry name" value="Ankyrin_rpt-contain_sf"/>
</dbReference>
<dbReference type="SUPFAM" id="SSF52540">
    <property type="entry name" value="P-loop containing nucleoside triphosphate hydrolases"/>
    <property type="match status" value="1"/>
</dbReference>
<dbReference type="InterPro" id="IPR002110">
    <property type="entry name" value="Ankyrin_rpt"/>
</dbReference>
<feature type="repeat" description="ANK" evidence="3">
    <location>
        <begin position="986"/>
        <end position="1018"/>
    </location>
</feature>
<dbReference type="Gene3D" id="1.20.120.1020">
    <property type="entry name" value="Prion-inhibition and propagation, HeLo domain"/>
    <property type="match status" value="1"/>
</dbReference>
<evidence type="ECO:0000313" key="9">
    <source>
        <dbReference type="Proteomes" id="UP000754883"/>
    </source>
</evidence>
<evidence type="ECO:0000256" key="4">
    <source>
        <dbReference type="SAM" id="SignalP"/>
    </source>
</evidence>
<dbReference type="InterPro" id="IPR054471">
    <property type="entry name" value="GPIID_WHD"/>
</dbReference>
<feature type="domain" description="Nephrocystin 3-like N-terminal" evidence="7">
    <location>
        <begin position="224"/>
        <end position="385"/>
    </location>
</feature>
<feature type="repeat" description="ANK" evidence="3">
    <location>
        <begin position="853"/>
        <end position="885"/>
    </location>
</feature>
<evidence type="ECO:0000256" key="2">
    <source>
        <dbReference type="ARBA" id="ARBA00023043"/>
    </source>
</evidence>
<evidence type="ECO:0000259" key="6">
    <source>
        <dbReference type="Pfam" id="PF22939"/>
    </source>
</evidence>
<name>A0A9N9Y2U3_9HYPO</name>
<feature type="repeat" description="ANK" evidence="3">
    <location>
        <begin position="1019"/>
        <end position="1051"/>
    </location>
</feature>
<gene>
    <name evidence="8" type="ORF">CBYS24578_00018420</name>
</gene>
<evidence type="ECO:0000313" key="8">
    <source>
        <dbReference type="EMBL" id="CAG9986134.1"/>
    </source>
</evidence>
<dbReference type="SUPFAM" id="SSF48403">
    <property type="entry name" value="Ankyrin repeat"/>
    <property type="match status" value="3"/>
</dbReference>
<dbReference type="PROSITE" id="PS50297">
    <property type="entry name" value="ANK_REP_REGION"/>
    <property type="match status" value="21"/>
</dbReference>
<feature type="repeat" description="ANK" evidence="3">
    <location>
        <begin position="1219"/>
        <end position="1251"/>
    </location>
</feature>
<feature type="repeat" description="ANK" evidence="3">
    <location>
        <begin position="886"/>
        <end position="918"/>
    </location>
</feature>
<dbReference type="PANTHER" id="PTHR24123">
    <property type="entry name" value="ANKYRIN REPEAT-CONTAINING"/>
    <property type="match status" value="1"/>
</dbReference>
<feature type="repeat" description="ANK" evidence="3">
    <location>
        <begin position="787"/>
        <end position="819"/>
    </location>
</feature>
<feature type="repeat" description="ANK" evidence="3">
    <location>
        <begin position="1512"/>
        <end position="1544"/>
    </location>
</feature>
<dbReference type="Pfam" id="PF12796">
    <property type="entry name" value="Ank_2"/>
    <property type="match status" value="7"/>
</dbReference>
<feature type="domain" description="Prion-inhibition and propagation HeLo" evidence="5">
    <location>
        <begin position="5"/>
        <end position="108"/>
    </location>
</feature>
<dbReference type="EMBL" id="CABFNO020001403">
    <property type="protein sequence ID" value="CAG9986134.1"/>
    <property type="molecule type" value="Genomic_DNA"/>
</dbReference>
<feature type="repeat" description="ANK" evidence="3">
    <location>
        <begin position="1478"/>
        <end position="1511"/>
    </location>
</feature>
<dbReference type="InterPro" id="IPR056884">
    <property type="entry name" value="NPHP3-like_N"/>
</dbReference>
<feature type="repeat" description="ANK" evidence="3">
    <location>
        <begin position="1579"/>
        <end position="1611"/>
    </location>
</feature>
<dbReference type="PRINTS" id="PR01415">
    <property type="entry name" value="ANKYRIN"/>
</dbReference>
<dbReference type="SMART" id="SM00248">
    <property type="entry name" value="ANK"/>
    <property type="match status" value="25"/>
</dbReference>
<feature type="repeat" description="ANK" evidence="3">
    <location>
        <begin position="1410"/>
        <end position="1442"/>
    </location>
</feature>
<sequence>MEVAGLVVGVAGLAGLFSTCLDALDKTQQYRNSAEDMHHLETQFQAENLRFQQWGRDIGLQRGETLKEGHHKALEDVDTRKTIQEILQIIYTLCQPGDEGSTRLNRSPGQHVLSSSRKQRVAWALWGKGKREEEVKLFKDLVQNLYNLVPPGLPAHDTTAEQTSKATLADHLNKAHLLDEVRQFIARRDAERKVELRQHLQSWLLGSYSTNNVYHEATQRRLDGTCNWVTGRPEFQSWLSKKSQSSLLWINGPAGFGKTVLCARVVQYLTETLTTPVAHFFFSSDFESQAEPFVVVRSWIYQLMLQDEGIFDVVYDAWLELVDKRAANHIVEKLFEDIVGSSPNCVLVLDGIDECKSLGQLEHTPFEVMKKATSKHSVRILIVSRNEPDIRHALEDDDGIQCFNEYKITTQDVRQDTESYSRSIVEKKLSSKAEDIKNDVTQRMAARCDGQFLWLKMQGDNLRRGMNKVQLQRAINNTPSGLMQIYERNWESISSFELPEMKRAYSLLRWAAFSIRPLTVGEITEAILMEDDSDEVPIEELPDQFDEDYINTEILDLCGSLIEVRQGQRDASNQNMTVHVTHFSVRQYLLQKISGTIQVLGANGRLQASNEVLENTLLAKRCLQYIQFSGMWSEVKHGMEFSRFASCVKHSSTGPPGKQFREYAADSWFTHVKSGSQEMIAHTVNAFLEPDSHSLRGWSAWIDKQMIDKEPKYLGRIIISKINSLCYATWLGLQFSVIHLLESEDHVIDGQDRLGRSPLAISCRLGHTGIARILLDAGASVTTKDLKEQTPLHTALEHGHNDIARMLVEHGADCNAKNRDGWTPLCAASDSGDVVLARTMVENGADVNALSKFDWTPILLATTSGHIEIVRLLLEKGANLELANKHNWTPALAATANGYLDILKLLVENGANISNASSSGRSLVNATETGHGDVPRFLLDQEDNTPRSNIEGWAPLHIAAGTGDGRTDIIQFLLDKGADTSIRNHDGHTPLFMAARTGRLSAARVLVSGGASLDVTDNAGCTPLFRAIFKGYFDLANYLVEQGASPHIKFGLGWTQLHVAAQSGRLDVVKYLFENLNELYVRDDRLLMPLHYASLFGYVKVVQYLASQGVDLNAKDVDGETPLHKASKRGHFEVVKVLVEKGASVNVQCNKYYTPLSLTIVSGQLNIVKFFFDKGFHPHLLNDKRCPFPPLIMASEQGMLDIVEYLLNNGAVVDIRDSNGDTCTIAAAREGHTKLLQLLINKGADIEATNREGWTALKAASNSREIETAQLLFDNGAKVHNSMNIKIETSMAGGNKLQGVAKLLPKMAGASHHTLYSAVSARDLNLVQQLVEQGADINLKDENQLTALMLASRHGDVDTILYLIGQGADIDAYSSNSKVTALLIAVKAGRRNVVRLLVEKGADISATDRSGWTVLHFACQRNYLALARFLIAHGADPLARTKAGSTTLGIAAIESKSNPGFVDLLVGCGVCVADGDADGWTPLHSAVRNKQDLEFVRQLLERRADPNVKLNDGSQPMLYAALAGDLPNVRLLHEYGASIESRRNNDGSTPLHAAAQEGHHIIVEWLLEHGADISACDEKRFTALHQASAPDHLVTMKVLINRGANLDAPDYKGFTPLHYAASLPKHGPPLINALLGAGADPRVAADDGKRRCINVLFGVKEAT</sequence>
<evidence type="ECO:0000259" key="5">
    <source>
        <dbReference type="Pfam" id="PF14479"/>
    </source>
</evidence>
<dbReference type="PANTHER" id="PTHR24123:SF33">
    <property type="entry name" value="PROTEIN HOS4"/>
    <property type="match status" value="1"/>
</dbReference>
<feature type="repeat" description="ANK" evidence="3">
    <location>
        <begin position="1612"/>
        <end position="1646"/>
    </location>
</feature>
<dbReference type="InterPro" id="IPR027417">
    <property type="entry name" value="P-loop_NTPase"/>
</dbReference>
<feature type="repeat" description="ANK" evidence="3">
    <location>
        <begin position="754"/>
        <end position="786"/>
    </location>
</feature>
<dbReference type="PROSITE" id="PS50088">
    <property type="entry name" value="ANK_REPEAT"/>
    <property type="match status" value="22"/>
</dbReference>
<dbReference type="OrthoDB" id="539213at2759"/>
<comment type="caution">
    <text evidence="8">The sequence shown here is derived from an EMBL/GenBank/DDBJ whole genome shotgun (WGS) entry which is preliminary data.</text>
</comment>
<evidence type="ECO:0000256" key="3">
    <source>
        <dbReference type="PROSITE-ProRule" id="PRU00023"/>
    </source>
</evidence>
<dbReference type="InterPro" id="IPR038305">
    <property type="entry name" value="HeLo_sf"/>
</dbReference>
<proteinExistence type="predicted"/>
<feature type="repeat" description="ANK" evidence="3">
    <location>
        <begin position="1546"/>
        <end position="1578"/>
    </location>
</feature>
<dbReference type="Pfam" id="PF22939">
    <property type="entry name" value="WHD_GPIID"/>
    <property type="match status" value="1"/>
</dbReference>
<dbReference type="InterPro" id="IPR051165">
    <property type="entry name" value="Multifunctional_ANK_Repeat"/>
</dbReference>
<feature type="repeat" description="ANK" evidence="3">
    <location>
        <begin position="1089"/>
        <end position="1117"/>
    </location>
</feature>
<keyword evidence="2 3" id="KW-0040">ANK repeat</keyword>
<protein>
    <submittedName>
        <fullName evidence="8">Uncharacterized protein</fullName>
    </submittedName>
</protein>
<keyword evidence="9" id="KW-1185">Reference proteome</keyword>
<reference evidence="8" key="1">
    <citation type="submission" date="2021-10" db="EMBL/GenBank/DDBJ databases">
        <authorList>
            <person name="Piombo E."/>
        </authorList>
    </citation>
    <scope>NUCLEOTIDE SEQUENCE</scope>
</reference>
<feature type="repeat" description="ANK" evidence="3">
    <location>
        <begin position="1052"/>
        <end position="1084"/>
    </location>
</feature>
<dbReference type="Pfam" id="PF13637">
    <property type="entry name" value="Ank_4"/>
    <property type="match status" value="1"/>
</dbReference>
<evidence type="ECO:0000256" key="1">
    <source>
        <dbReference type="ARBA" id="ARBA00022737"/>
    </source>
</evidence>
<feature type="repeat" description="ANK" evidence="3">
    <location>
        <begin position="1118"/>
        <end position="1150"/>
    </location>
</feature>